<gene>
    <name evidence="1" type="ORF">ESB13_03355</name>
</gene>
<reference evidence="1 2" key="1">
    <citation type="submission" date="2019-01" db="EMBL/GenBank/DDBJ databases">
        <title>Filimonas sp. strain TTM-71.</title>
        <authorList>
            <person name="Chen W.-M."/>
        </authorList>
    </citation>
    <scope>NUCLEOTIDE SEQUENCE [LARGE SCALE GENOMIC DNA]</scope>
    <source>
        <strain evidence="1 2">TTM-71</strain>
    </source>
</reference>
<dbReference type="EMBL" id="SDHZ01000001">
    <property type="protein sequence ID" value="RXK85860.1"/>
    <property type="molecule type" value="Genomic_DNA"/>
</dbReference>
<dbReference type="OrthoDB" id="627374at2"/>
<dbReference type="Gene3D" id="3.30.450.40">
    <property type="match status" value="1"/>
</dbReference>
<proteinExistence type="predicted"/>
<sequence length="794" mass="91268">MQTSLIDLNSAIEHDKPKVLHASLSFQPFIRFLQQKIAEESTYKAIVYRQVLDAFAAYPDLDQPVEEASVSNYLPLLELIYTILTPTLSSEKEYLWALSSPMKPVIFYGTDAFYELTCTECGGMPTLKPNLIEKNSAEKEKDKKLHVYLMILSKLYGLVVGENEMVYRTVDEETGLLRYYKLEFDDRFIDIKVDGELPEISFEAFQEQISRDFSEEIQLEIISKVLPLDRFHFEGFSVITLTDVTPEHSVDTLKEMLFEHTLHKSAERFATIELALKSIVKDPTIRFGMQPLLRINNKLVFHRGTGLRSVLLDLANKYGLSEEMYQQFVEDYIKSPRLFFIRSITPLHQGLSPALKMLSANGISSFVITPLYHQGKLTGVLEIFSDRENGINEKKLSLLQGATPVLSQFLQQAIDDLQEDITRVINDKFTPLQPAVQWKFNEAAWQYLRKEEREKNPPLPAIVFEDVYPLYGAVDIRNSTEERNKALQTDLEMHVQVLNETMKALHPYKDSSCVVNEDIIKACKEWIHKIERKMSPYQAMKAEDFLHREIPGILRQIAAEHAEAAPVVERYMQALDENDGVTFQQRRELESSMQLINRTVGETLDLFNEELQKQFPCYFEKFRTDGVEYDIYVGASIAPQAQLAPDHLKKMRHRQLAVMAHLTQQTKALLPQMAKQLETTQLIFVHGNTIDISFRTDEKRFDVQGSYNIRYQMAKKRIDKAYVKNTSQRLTQPGMIAIVYSGHSEIEDYLEAINALQKAGILHQETEKVELEELQGLSGLKALRVKVLDSAILQ</sequence>
<dbReference type="Proteomes" id="UP000290545">
    <property type="component" value="Unassembled WGS sequence"/>
</dbReference>
<evidence type="ECO:0000313" key="1">
    <source>
        <dbReference type="EMBL" id="RXK85860.1"/>
    </source>
</evidence>
<comment type="caution">
    <text evidence="1">The sequence shown here is derived from an EMBL/GenBank/DDBJ whole genome shotgun (WGS) entry which is preliminary data.</text>
</comment>
<dbReference type="AlphaFoldDB" id="A0A4Q1D9G0"/>
<dbReference type="RefSeq" id="WP_129001611.1">
    <property type="nucleotide sequence ID" value="NZ_SDHZ01000001.1"/>
</dbReference>
<keyword evidence="2" id="KW-1185">Reference proteome</keyword>
<name>A0A4Q1D9G0_9BACT</name>
<dbReference type="InterPro" id="IPR029016">
    <property type="entry name" value="GAF-like_dom_sf"/>
</dbReference>
<dbReference type="SUPFAM" id="SSF55781">
    <property type="entry name" value="GAF domain-like"/>
    <property type="match status" value="1"/>
</dbReference>
<protein>
    <submittedName>
        <fullName evidence="1">GAF domain-containing protein</fullName>
    </submittedName>
</protein>
<organism evidence="1 2">
    <name type="scientific">Filimonas effusa</name>
    <dbReference type="NCBI Taxonomy" id="2508721"/>
    <lineage>
        <taxon>Bacteria</taxon>
        <taxon>Pseudomonadati</taxon>
        <taxon>Bacteroidota</taxon>
        <taxon>Chitinophagia</taxon>
        <taxon>Chitinophagales</taxon>
        <taxon>Chitinophagaceae</taxon>
        <taxon>Filimonas</taxon>
    </lineage>
</organism>
<evidence type="ECO:0000313" key="2">
    <source>
        <dbReference type="Proteomes" id="UP000290545"/>
    </source>
</evidence>
<accession>A0A4Q1D9G0</accession>